<gene>
    <name evidence="2" type="ORF">COX39_00670</name>
</gene>
<protein>
    <recommendedName>
        <fullName evidence="4">50S ribosomal protein L7/L12</fullName>
    </recommendedName>
</protein>
<name>A0A2G9YTL7_9BACT</name>
<evidence type="ECO:0008006" key="4">
    <source>
        <dbReference type="Google" id="ProtNLM"/>
    </source>
</evidence>
<keyword evidence="1" id="KW-0175">Coiled coil</keyword>
<dbReference type="AlphaFoldDB" id="A0A2G9YTL7"/>
<organism evidence="2 3">
    <name type="scientific">Candidatus Nealsonbacteria bacterium CG23_combo_of_CG06-09_8_20_14_all_40_13</name>
    <dbReference type="NCBI Taxonomy" id="1974724"/>
    <lineage>
        <taxon>Bacteria</taxon>
        <taxon>Candidatus Nealsoniibacteriota</taxon>
    </lineage>
</organism>
<proteinExistence type="predicted"/>
<dbReference type="EMBL" id="PCRM01000012">
    <property type="protein sequence ID" value="PIP21851.1"/>
    <property type="molecule type" value="Genomic_DNA"/>
</dbReference>
<feature type="coiled-coil region" evidence="1">
    <location>
        <begin position="6"/>
        <end position="33"/>
    </location>
</feature>
<accession>A0A2G9YTL7</accession>
<evidence type="ECO:0000256" key="1">
    <source>
        <dbReference type="SAM" id="Coils"/>
    </source>
</evidence>
<evidence type="ECO:0000313" key="3">
    <source>
        <dbReference type="Proteomes" id="UP000231567"/>
    </source>
</evidence>
<sequence length="166" mass="18556">MDEKSLKIIKQMLDEAENNIKTVRKLMFDEQIQKQTQTLSSQGSGEVVEGVFNGEEMVGPDSKKYPIPANYASKSKLVVGDVLKLTILEDGSFVFKQIAPVERKKLIGILEQDAESKYQACIDNKRYNLLLASVTYFKGKAGDKITILLPKEGECDWAAVENIIPQ</sequence>
<comment type="caution">
    <text evidence="2">The sequence shown here is derived from an EMBL/GenBank/DDBJ whole genome shotgun (WGS) entry which is preliminary data.</text>
</comment>
<dbReference type="Proteomes" id="UP000231567">
    <property type="component" value="Unassembled WGS sequence"/>
</dbReference>
<evidence type="ECO:0000313" key="2">
    <source>
        <dbReference type="EMBL" id="PIP21851.1"/>
    </source>
</evidence>
<reference evidence="2 3" key="1">
    <citation type="submission" date="2017-09" db="EMBL/GenBank/DDBJ databases">
        <title>Depth-based differentiation of microbial function through sediment-hosted aquifers and enrichment of novel symbionts in the deep terrestrial subsurface.</title>
        <authorList>
            <person name="Probst A.J."/>
            <person name="Ladd B."/>
            <person name="Jarett J.K."/>
            <person name="Geller-Mcgrath D.E."/>
            <person name="Sieber C.M."/>
            <person name="Emerson J.B."/>
            <person name="Anantharaman K."/>
            <person name="Thomas B.C."/>
            <person name="Malmstrom R."/>
            <person name="Stieglmeier M."/>
            <person name="Klingl A."/>
            <person name="Woyke T."/>
            <person name="Ryan C.M."/>
            <person name="Banfield J.F."/>
        </authorList>
    </citation>
    <scope>NUCLEOTIDE SEQUENCE [LARGE SCALE GENOMIC DNA]</scope>
    <source>
        <strain evidence="2">CG23_combo_of_CG06-09_8_20_14_all_40_13</strain>
    </source>
</reference>